<keyword evidence="7" id="KW-0408">Iron</keyword>
<name>A0A4P6EL18_9MICO</name>
<sequence>MPGRDNPGGSQLSRRHLLLGGAVGLTAAGAAAAAVASRPEDHDAPTPPEALFGDDRVPFHGTHQAGVATPPPAHVAFVALDLLAQTDATALARLMRILTDDAVRLTQGRGALADTEPELATSPARLTVTFGFGPGFVERAGAAASPSWLRPLPAFGIDRLEDRWSGGDLLLQVCADDPLTVAHAVRMLLKDSRTFTSLRWSQRGFRRAHGTEPATATVRNLFGQVDGTVNPAPGTDDFERLVWSHGQVPWLEGGTSLVLRRIAMDLDRWDLVDRAGRESAVGRRLDTGAPLTGVAEHDEPDFDAKTPAGFPVIADYSHLRRARSDDPGQKILRRAYNYDDEPGTDDGVSRSGLLFAAYQADVDAQFVPIQRRLDELDLLNEWTTPIGSAVFAIPPGCQADGFVGDTLLA</sequence>
<evidence type="ECO:0000259" key="10">
    <source>
        <dbReference type="Pfam" id="PF04261"/>
    </source>
</evidence>
<evidence type="ECO:0000256" key="8">
    <source>
        <dbReference type="ARBA" id="ARBA00025737"/>
    </source>
</evidence>
<dbReference type="Pfam" id="PF04261">
    <property type="entry name" value="Dyp_perox_N"/>
    <property type="match status" value="1"/>
</dbReference>
<evidence type="ECO:0000256" key="5">
    <source>
        <dbReference type="ARBA" id="ARBA00022729"/>
    </source>
</evidence>
<dbReference type="InterPro" id="IPR048328">
    <property type="entry name" value="Dyp_perox_C"/>
</dbReference>
<accession>A0A4P6EL18</accession>
<dbReference type="OrthoDB" id="9781066at2"/>
<evidence type="ECO:0000313" key="12">
    <source>
        <dbReference type="EMBL" id="QAY62886.1"/>
    </source>
</evidence>
<evidence type="ECO:0000259" key="11">
    <source>
        <dbReference type="Pfam" id="PF20628"/>
    </source>
</evidence>
<dbReference type="InterPro" id="IPR048327">
    <property type="entry name" value="Dyp_perox_N"/>
</dbReference>
<dbReference type="GO" id="GO:0020037">
    <property type="term" value="F:heme binding"/>
    <property type="evidence" value="ECO:0007669"/>
    <property type="project" value="InterPro"/>
</dbReference>
<evidence type="ECO:0000256" key="1">
    <source>
        <dbReference type="ARBA" id="ARBA00001970"/>
    </source>
</evidence>
<comment type="similarity">
    <text evidence="8">Belongs to the DyP-type peroxidase family.</text>
</comment>
<dbReference type="RefSeq" id="WP_129203457.1">
    <property type="nucleotide sequence ID" value="NZ_CP035495.1"/>
</dbReference>
<dbReference type="InterPro" id="IPR006314">
    <property type="entry name" value="Dyp_peroxidase"/>
</dbReference>
<dbReference type="Proteomes" id="UP000291758">
    <property type="component" value="Chromosome"/>
</dbReference>
<dbReference type="GO" id="GO:0046872">
    <property type="term" value="F:metal ion binding"/>
    <property type="evidence" value="ECO:0007669"/>
    <property type="project" value="UniProtKB-KW"/>
</dbReference>
<keyword evidence="6" id="KW-0560">Oxidoreductase</keyword>
<keyword evidence="5" id="KW-0732">Signal</keyword>
<evidence type="ECO:0000256" key="9">
    <source>
        <dbReference type="SAM" id="MobiDB-lite"/>
    </source>
</evidence>
<dbReference type="AlphaFoldDB" id="A0A4P6EL18"/>
<dbReference type="PANTHER" id="PTHR30521">
    <property type="entry name" value="DEFERROCHELATASE/PEROXIDASE"/>
    <property type="match status" value="1"/>
</dbReference>
<feature type="domain" description="Dyp-type peroxidase C-terminal" evidence="11">
    <location>
        <begin position="218"/>
        <end position="397"/>
    </location>
</feature>
<reference evidence="12 13" key="1">
    <citation type="submission" date="2019-01" db="EMBL/GenBank/DDBJ databases">
        <title>Genome sequencing of strain 2JSPR-7.</title>
        <authorList>
            <person name="Heo J."/>
            <person name="Kim S.-J."/>
            <person name="Kim J.-S."/>
            <person name="Hong S.-B."/>
            <person name="Kwon S.-W."/>
        </authorList>
    </citation>
    <scope>NUCLEOTIDE SEQUENCE [LARGE SCALE GENOMIC DNA]</scope>
    <source>
        <strain evidence="12 13">2JSPR-7</strain>
    </source>
</reference>
<evidence type="ECO:0000256" key="6">
    <source>
        <dbReference type="ARBA" id="ARBA00023002"/>
    </source>
</evidence>
<dbReference type="InterPro" id="IPR011008">
    <property type="entry name" value="Dimeric_a/b-barrel"/>
</dbReference>
<dbReference type="NCBIfam" id="TIGR01413">
    <property type="entry name" value="Dyp_perox_fam"/>
    <property type="match status" value="1"/>
</dbReference>
<dbReference type="InterPro" id="IPR006311">
    <property type="entry name" value="TAT_signal"/>
</dbReference>
<dbReference type="Pfam" id="PF20628">
    <property type="entry name" value="Dyp_perox_C"/>
    <property type="match status" value="1"/>
</dbReference>
<dbReference type="GO" id="GO:0005829">
    <property type="term" value="C:cytosol"/>
    <property type="evidence" value="ECO:0007669"/>
    <property type="project" value="TreeGrafter"/>
</dbReference>
<dbReference type="PROSITE" id="PS51318">
    <property type="entry name" value="TAT"/>
    <property type="match status" value="1"/>
</dbReference>
<feature type="domain" description="Dyp-type peroxidase N-terminal" evidence="10">
    <location>
        <begin position="64"/>
        <end position="206"/>
    </location>
</feature>
<evidence type="ECO:0000256" key="2">
    <source>
        <dbReference type="ARBA" id="ARBA00022559"/>
    </source>
</evidence>
<dbReference type="EMBL" id="CP035495">
    <property type="protein sequence ID" value="QAY62886.1"/>
    <property type="molecule type" value="Genomic_DNA"/>
</dbReference>
<dbReference type="SUPFAM" id="SSF54909">
    <property type="entry name" value="Dimeric alpha+beta barrel"/>
    <property type="match status" value="1"/>
</dbReference>
<dbReference type="PROSITE" id="PS51404">
    <property type="entry name" value="DYP_PEROXIDASE"/>
    <property type="match status" value="1"/>
</dbReference>
<organism evidence="12 13">
    <name type="scientific">Xylanimonas allomyrinae</name>
    <dbReference type="NCBI Taxonomy" id="2509459"/>
    <lineage>
        <taxon>Bacteria</taxon>
        <taxon>Bacillati</taxon>
        <taxon>Actinomycetota</taxon>
        <taxon>Actinomycetes</taxon>
        <taxon>Micrococcales</taxon>
        <taxon>Promicromonosporaceae</taxon>
        <taxon>Xylanimonas</taxon>
    </lineage>
</organism>
<protein>
    <submittedName>
        <fullName evidence="12">Dyp-type peroxidase</fullName>
    </submittedName>
</protein>
<comment type="cofactor">
    <cofactor evidence="1">
        <name>heme b</name>
        <dbReference type="ChEBI" id="CHEBI:60344"/>
    </cofactor>
</comment>
<feature type="region of interest" description="Disordered" evidence="9">
    <location>
        <begin position="34"/>
        <end position="68"/>
    </location>
</feature>
<gene>
    <name evidence="12" type="ORF">ET495_06095</name>
</gene>
<keyword evidence="13" id="KW-1185">Reference proteome</keyword>
<keyword evidence="4" id="KW-0479">Metal-binding</keyword>
<evidence type="ECO:0000256" key="7">
    <source>
        <dbReference type="ARBA" id="ARBA00023004"/>
    </source>
</evidence>
<keyword evidence="2 12" id="KW-0575">Peroxidase</keyword>
<evidence type="ECO:0000256" key="4">
    <source>
        <dbReference type="ARBA" id="ARBA00022723"/>
    </source>
</evidence>
<evidence type="ECO:0000313" key="13">
    <source>
        <dbReference type="Proteomes" id="UP000291758"/>
    </source>
</evidence>
<proteinExistence type="inferred from homology"/>
<dbReference type="PANTHER" id="PTHR30521:SF4">
    <property type="entry name" value="DEFERROCHELATASE"/>
    <property type="match status" value="1"/>
</dbReference>
<dbReference type="GO" id="GO:0004601">
    <property type="term" value="F:peroxidase activity"/>
    <property type="evidence" value="ECO:0007669"/>
    <property type="project" value="UniProtKB-KW"/>
</dbReference>
<dbReference type="KEGG" id="xyl:ET495_06095"/>
<keyword evidence="3" id="KW-0349">Heme</keyword>
<evidence type="ECO:0000256" key="3">
    <source>
        <dbReference type="ARBA" id="ARBA00022617"/>
    </source>
</evidence>